<dbReference type="EMBL" id="JTDE01010932">
    <property type="protein sequence ID" value="KAF7234240.1"/>
    <property type="molecule type" value="Genomic_DNA"/>
</dbReference>
<protein>
    <submittedName>
        <fullName evidence="1">Uncharacterized protein</fullName>
    </submittedName>
</protein>
<organism evidence="1 2">
    <name type="scientific">Paragonimus skrjabini miyazakii</name>
    <dbReference type="NCBI Taxonomy" id="59628"/>
    <lineage>
        <taxon>Eukaryota</taxon>
        <taxon>Metazoa</taxon>
        <taxon>Spiralia</taxon>
        <taxon>Lophotrochozoa</taxon>
        <taxon>Platyhelminthes</taxon>
        <taxon>Trematoda</taxon>
        <taxon>Digenea</taxon>
        <taxon>Plagiorchiida</taxon>
        <taxon>Troglotremata</taxon>
        <taxon>Troglotrematidae</taxon>
        <taxon>Paragonimus</taxon>
    </lineage>
</organism>
<name>A0A8S9YHX1_9TREM</name>
<evidence type="ECO:0000313" key="1">
    <source>
        <dbReference type="EMBL" id="KAF7234240.1"/>
    </source>
</evidence>
<reference evidence="1" key="1">
    <citation type="submission" date="2019-07" db="EMBL/GenBank/DDBJ databases">
        <title>Annotation for the trematode Paragonimus miyazaki's.</title>
        <authorList>
            <person name="Choi Y.-J."/>
        </authorList>
    </citation>
    <scope>NUCLEOTIDE SEQUENCE</scope>
    <source>
        <strain evidence="1">Japan</strain>
    </source>
</reference>
<sequence>MSLKNGKKLLFKCICLLVICNYFSCVDL</sequence>
<evidence type="ECO:0000313" key="2">
    <source>
        <dbReference type="Proteomes" id="UP000822476"/>
    </source>
</evidence>
<keyword evidence="2" id="KW-1185">Reference proteome</keyword>
<gene>
    <name evidence="1" type="ORF">EG68_11677</name>
</gene>
<accession>A0A8S9YHX1</accession>
<comment type="caution">
    <text evidence="1">The sequence shown here is derived from an EMBL/GenBank/DDBJ whole genome shotgun (WGS) entry which is preliminary data.</text>
</comment>
<dbReference type="AlphaFoldDB" id="A0A8S9YHX1"/>
<dbReference type="Proteomes" id="UP000822476">
    <property type="component" value="Unassembled WGS sequence"/>
</dbReference>
<proteinExistence type="predicted"/>